<gene>
    <name evidence="1" type="ORF">EV385_6256</name>
</gene>
<reference evidence="1 2" key="1">
    <citation type="submission" date="2019-02" db="EMBL/GenBank/DDBJ databases">
        <title>Sequencing the genomes of 1000 actinobacteria strains.</title>
        <authorList>
            <person name="Klenk H.-P."/>
        </authorList>
    </citation>
    <scope>NUCLEOTIDE SEQUENCE [LARGE SCALE GENOMIC DNA]</scope>
    <source>
        <strain evidence="1 2">DSM 45162</strain>
    </source>
</reference>
<accession>A0A4V2G7X8</accession>
<comment type="caution">
    <text evidence="1">The sequence shown here is derived from an EMBL/GenBank/DDBJ whole genome shotgun (WGS) entry which is preliminary data.</text>
</comment>
<keyword evidence="2" id="KW-1185">Reference proteome</keyword>
<protein>
    <submittedName>
        <fullName evidence="1">Uncharacterized protein</fullName>
    </submittedName>
</protein>
<dbReference type="RefSeq" id="WP_130512681.1">
    <property type="nucleotide sequence ID" value="NZ_SHKY01000001.1"/>
</dbReference>
<dbReference type="AlphaFoldDB" id="A0A4V2G7X8"/>
<dbReference type="EMBL" id="SHKY01000001">
    <property type="protein sequence ID" value="RZU54306.1"/>
    <property type="molecule type" value="Genomic_DNA"/>
</dbReference>
<name>A0A4V2G7X8_9ACTN</name>
<dbReference type="Proteomes" id="UP000292564">
    <property type="component" value="Unassembled WGS sequence"/>
</dbReference>
<dbReference type="OrthoDB" id="3382315at2"/>
<organism evidence="1 2">
    <name type="scientific">Krasilnikovia cinnamomea</name>
    <dbReference type="NCBI Taxonomy" id="349313"/>
    <lineage>
        <taxon>Bacteria</taxon>
        <taxon>Bacillati</taxon>
        <taxon>Actinomycetota</taxon>
        <taxon>Actinomycetes</taxon>
        <taxon>Micromonosporales</taxon>
        <taxon>Micromonosporaceae</taxon>
        <taxon>Krasilnikovia</taxon>
    </lineage>
</organism>
<evidence type="ECO:0000313" key="1">
    <source>
        <dbReference type="EMBL" id="RZU54306.1"/>
    </source>
</evidence>
<sequence>MDQYEGRGWLDWWANSSTLLGSAEVTVVITASDTEWNAQAQLISEDDDERDGFAFLCDLDPVFTLRFEDGSTIPVMVHRDSDDLIKLTQRIGPTHRSIDHQIDL</sequence>
<proteinExistence type="predicted"/>
<evidence type="ECO:0000313" key="2">
    <source>
        <dbReference type="Proteomes" id="UP000292564"/>
    </source>
</evidence>